<accession>A0A016SCG7</accession>
<dbReference type="STRING" id="53326.A0A016SCG7"/>
<dbReference type="PANTHER" id="PTHR47027">
    <property type="entry name" value="REVERSE TRANSCRIPTASE DOMAIN-CONTAINING PROTEIN"/>
    <property type="match status" value="1"/>
</dbReference>
<dbReference type="InterPro" id="IPR000477">
    <property type="entry name" value="RT_dom"/>
</dbReference>
<evidence type="ECO:0000259" key="1">
    <source>
        <dbReference type="PROSITE" id="PS50878"/>
    </source>
</evidence>
<organism evidence="2 3">
    <name type="scientific">Ancylostoma ceylanicum</name>
    <dbReference type="NCBI Taxonomy" id="53326"/>
    <lineage>
        <taxon>Eukaryota</taxon>
        <taxon>Metazoa</taxon>
        <taxon>Ecdysozoa</taxon>
        <taxon>Nematoda</taxon>
        <taxon>Chromadorea</taxon>
        <taxon>Rhabditida</taxon>
        <taxon>Rhabditina</taxon>
        <taxon>Rhabditomorpha</taxon>
        <taxon>Strongyloidea</taxon>
        <taxon>Ancylostomatidae</taxon>
        <taxon>Ancylostomatinae</taxon>
        <taxon>Ancylostoma</taxon>
    </lineage>
</organism>
<dbReference type="EMBL" id="JARK01001589">
    <property type="protein sequence ID" value="EYB88051.1"/>
    <property type="molecule type" value="Genomic_DNA"/>
</dbReference>
<comment type="caution">
    <text evidence="2">The sequence shown here is derived from an EMBL/GenBank/DDBJ whole genome shotgun (WGS) entry which is preliminary data.</text>
</comment>
<dbReference type="Pfam" id="PF00078">
    <property type="entry name" value="RVT_1"/>
    <property type="match status" value="1"/>
</dbReference>
<name>A0A016SCG7_9BILA</name>
<evidence type="ECO:0000313" key="2">
    <source>
        <dbReference type="EMBL" id="EYB88051.1"/>
    </source>
</evidence>
<dbReference type="PANTHER" id="PTHR47027:SF20">
    <property type="entry name" value="REVERSE TRANSCRIPTASE-LIKE PROTEIN WITH RNA-DIRECTED DNA POLYMERASE DOMAIN"/>
    <property type="match status" value="1"/>
</dbReference>
<dbReference type="Proteomes" id="UP000024635">
    <property type="component" value="Unassembled WGS sequence"/>
</dbReference>
<sequence>MTLDEAEPVEQAGLRCKFSTLDHVITCCRSIEVGGEYQEPLVLTSIDYKNAFDSVEPAKVRKALEEQGVEAQYTKVLSECHSGCTTVIRLFLNDIEVSVERGVRQGDPVLLNIFSACLESVIRNSDWSTFGVLIDAERLNHLRFAEDIVLITRSPEDASEMLRRLHGEGGESGLTINTTKIKVMRSAFSSQQPVLLQGVPVEDVSEYVYLGRLHNMENDRLQNFTGNCRKTTSSLGKNHLDHLDSR</sequence>
<protein>
    <recommendedName>
        <fullName evidence="1">Reverse transcriptase domain-containing protein</fullName>
    </recommendedName>
</protein>
<proteinExistence type="predicted"/>
<dbReference type="AlphaFoldDB" id="A0A016SCG7"/>
<reference evidence="3" key="1">
    <citation type="journal article" date="2015" name="Nat. Genet.">
        <title>The genome and transcriptome of the zoonotic hookworm Ancylostoma ceylanicum identify infection-specific gene families.</title>
        <authorList>
            <person name="Schwarz E.M."/>
            <person name="Hu Y."/>
            <person name="Antoshechkin I."/>
            <person name="Miller M.M."/>
            <person name="Sternberg P.W."/>
            <person name="Aroian R.V."/>
        </authorList>
    </citation>
    <scope>NUCLEOTIDE SEQUENCE</scope>
    <source>
        <strain evidence="3">HY135</strain>
    </source>
</reference>
<dbReference type="OrthoDB" id="410104at2759"/>
<evidence type="ECO:0000313" key="3">
    <source>
        <dbReference type="Proteomes" id="UP000024635"/>
    </source>
</evidence>
<gene>
    <name evidence="2" type="primary">Acey_s0253.g270</name>
    <name evidence="2" type="ORF">Y032_0253g270</name>
</gene>
<dbReference type="PROSITE" id="PS50878">
    <property type="entry name" value="RT_POL"/>
    <property type="match status" value="1"/>
</dbReference>
<feature type="domain" description="Reverse transcriptase" evidence="1">
    <location>
        <begin position="1"/>
        <end position="201"/>
    </location>
</feature>
<keyword evidence="3" id="KW-1185">Reference proteome</keyword>